<dbReference type="EMBL" id="JAPFFF010000031">
    <property type="protein sequence ID" value="KAK8845187.1"/>
    <property type="molecule type" value="Genomic_DNA"/>
</dbReference>
<keyword evidence="3" id="KW-1185">Reference proteome</keyword>
<feature type="chain" id="PRO_5045477563" evidence="1">
    <location>
        <begin position="20"/>
        <end position="71"/>
    </location>
</feature>
<evidence type="ECO:0000256" key="1">
    <source>
        <dbReference type="SAM" id="SignalP"/>
    </source>
</evidence>
<evidence type="ECO:0000313" key="3">
    <source>
        <dbReference type="Proteomes" id="UP001470230"/>
    </source>
</evidence>
<proteinExistence type="predicted"/>
<reference evidence="2 3" key="1">
    <citation type="submission" date="2024-04" db="EMBL/GenBank/DDBJ databases">
        <title>Tritrichomonas musculus Genome.</title>
        <authorList>
            <person name="Alves-Ferreira E."/>
            <person name="Grigg M."/>
            <person name="Lorenzi H."/>
            <person name="Galac M."/>
        </authorList>
    </citation>
    <scope>NUCLEOTIDE SEQUENCE [LARGE SCALE GENOMIC DNA]</scope>
    <source>
        <strain evidence="2 3">EAF2021</strain>
    </source>
</reference>
<keyword evidence="1" id="KW-0732">Signal</keyword>
<organism evidence="2 3">
    <name type="scientific">Tritrichomonas musculus</name>
    <dbReference type="NCBI Taxonomy" id="1915356"/>
    <lineage>
        <taxon>Eukaryota</taxon>
        <taxon>Metamonada</taxon>
        <taxon>Parabasalia</taxon>
        <taxon>Tritrichomonadida</taxon>
        <taxon>Tritrichomonadidae</taxon>
        <taxon>Tritrichomonas</taxon>
    </lineage>
</organism>
<accession>A0ABR2HEX0</accession>
<sequence length="71" mass="8561">MFAFLFLLMNYCRQGKLNAEERRACEMLRHNWVYHRENHDTWTDYLQELNAYNEKLNAETGNKFSAQDVGN</sequence>
<evidence type="ECO:0000313" key="2">
    <source>
        <dbReference type="EMBL" id="KAK8845187.1"/>
    </source>
</evidence>
<dbReference type="Proteomes" id="UP001470230">
    <property type="component" value="Unassembled WGS sequence"/>
</dbReference>
<comment type="caution">
    <text evidence="2">The sequence shown here is derived from an EMBL/GenBank/DDBJ whole genome shotgun (WGS) entry which is preliminary data.</text>
</comment>
<name>A0ABR2HEX0_9EUKA</name>
<feature type="signal peptide" evidence="1">
    <location>
        <begin position="1"/>
        <end position="19"/>
    </location>
</feature>
<gene>
    <name evidence="2" type="ORF">M9Y10_021369</name>
</gene>
<protein>
    <submittedName>
        <fullName evidence="2">Uncharacterized protein</fullName>
    </submittedName>
</protein>